<dbReference type="EC" id="3.2.1.17" evidence="3"/>
<dbReference type="GO" id="GO:0009253">
    <property type="term" value="P:peptidoglycan catabolic process"/>
    <property type="evidence" value="ECO:0007669"/>
    <property type="project" value="InterPro"/>
</dbReference>
<name>A0AAE4PY38_9GAMM</name>
<reference evidence="4" key="1">
    <citation type="submission" date="2023-05" db="EMBL/GenBank/DDBJ databases">
        <title>Colonisation of extended spectrum b-lactamase- and carbapenemase-producing bacteria on hospital surfaces from low- and middle-income countries.</title>
        <authorList>
            <person name="Nieto-Rosado M."/>
            <person name="Sands K."/>
            <person name="Iregbu K."/>
            <person name="Zahra R."/>
            <person name="Mazarati J.B."/>
            <person name="Mehtar S."/>
            <person name="Barnards-Group B."/>
            <person name="Walsh T.R."/>
        </authorList>
    </citation>
    <scope>NUCLEOTIDE SEQUENCE</scope>
    <source>
        <strain evidence="4">PP-E493</strain>
    </source>
</reference>
<dbReference type="Proteomes" id="UP001187859">
    <property type="component" value="Unassembled WGS sequence"/>
</dbReference>
<dbReference type="PANTHER" id="PTHR38107">
    <property type="match status" value="1"/>
</dbReference>
<evidence type="ECO:0000313" key="5">
    <source>
        <dbReference type="Proteomes" id="UP001187859"/>
    </source>
</evidence>
<dbReference type="Gene3D" id="1.10.530.40">
    <property type="match status" value="1"/>
</dbReference>
<dbReference type="RefSeq" id="WP_317519824.1">
    <property type="nucleotide sequence ID" value="NZ_JASGOQ010000001.1"/>
</dbReference>
<dbReference type="AlphaFoldDB" id="A0AAE4PY38"/>
<proteinExistence type="inferred from homology"/>
<comment type="similarity">
    <text evidence="3">Belongs to the glycosyl hydrolase 24 family.</text>
</comment>
<dbReference type="InterPro" id="IPR002196">
    <property type="entry name" value="Glyco_hydro_24"/>
</dbReference>
<dbReference type="InterPro" id="IPR023347">
    <property type="entry name" value="Lysozyme_dom_sf"/>
</dbReference>
<evidence type="ECO:0000256" key="3">
    <source>
        <dbReference type="RuleBase" id="RU003788"/>
    </source>
</evidence>
<dbReference type="InterPro" id="IPR051018">
    <property type="entry name" value="Bacteriophage_GH24"/>
</dbReference>
<gene>
    <name evidence="4" type="ORF">QM089_10895</name>
</gene>
<evidence type="ECO:0000313" key="4">
    <source>
        <dbReference type="EMBL" id="MDV5390751.1"/>
    </source>
</evidence>
<comment type="caution">
    <text evidence="4">The sequence shown here is derived from an EMBL/GenBank/DDBJ whole genome shotgun (WGS) entry which is preliminary data.</text>
</comment>
<accession>A0AAE4PY38</accession>
<dbReference type="Pfam" id="PF00959">
    <property type="entry name" value="Phage_lysozyme"/>
    <property type="match status" value="1"/>
</dbReference>
<evidence type="ECO:0000256" key="2">
    <source>
        <dbReference type="ARBA" id="ARBA00022638"/>
    </source>
</evidence>
<dbReference type="SUPFAM" id="SSF53955">
    <property type="entry name" value="Lysozyme-like"/>
    <property type="match status" value="1"/>
</dbReference>
<protein>
    <recommendedName>
        <fullName evidence="3">Lysozyme</fullName>
        <ecNumber evidence="3">3.2.1.17</ecNumber>
    </recommendedName>
</protein>
<keyword evidence="3" id="KW-0378">Hydrolase</keyword>
<dbReference type="PANTHER" id="PTHR38107:SF3">
    <property type="entry name" value="LYSOZYME RRRD-RELATED"/>
    <property type="match status" value="1"/>
</dbReference>
<sequence>MRNKVLVTGLSLSAAALITLVSSEGFSPVAEIPVKGDRPTLGFGSTYHVDGRPVKLGETTTPINALKTAKTHIDKDEQRFRASLPNVELNQASYDLYIDWTYQYGIGRWLASPMRGHLIQGEYQQSCDALLLPEYRTVAGYDCSTPGNKRCYGVWLRAQQRHRNCLDALK</sequence>
<dbReference type="EMBL" id="JASGOQ010000001">
    <property type="protein sequence ID" value="MDV5390751.1"/>
    <property type="molecule type" value="Genomic_DNA"/>
</dbReference>
<dbReference type="InterPro" id="IPR023346">
    <property type="entry name" value="Lysozyme-like_dom_sf"/>
</dbReference>
<keyword evidence="1 3" id="KW-0929">Antimicrobial</keyword>
<dbReference type="GO" id="GO:0003796">
    <property type="term" value="F:lysozyme activity"/>
    <property type="evidence" value="ECO:0007669"/>
    <property type="project" value="UniProtKB-EC"/>
</dbReference>
<comment type="catalytic activity">
    <reaction evidence="3">
        <text>Hydrolysis of (1-&gt;4)-beta-linkages between N-acetylmuramic acid and N-acetyl-D-glucosamine residues in a peptidoglycan and between N-acetyl-D-glucosamine residues in chitodextrins.</text>
        <dbReference type="EC" id="3.2.1.17"/>
    </reaction>
</comment>
<keyword evidence="3" id="KW-0326">Glycosidase</keyword>
<dbReference type="GO" id="GO:0016998">
    <property type="term" value="P:cell wall macromolecule catabolic process"/>
    <property type="evidence" value="ECO:0007669"/>
    <property type="project" value="InterPro"/>
</dbReference>
<dbReference type="GO" id="GO:0031640">
    <property type="term" value="P:killing of cells of another organism"/>
    <property type="evidence" value="ECO:0007669"/>
    <property type="project" value="UniProtKB-KW"/>
</dbReference>
<keyword evidence="2 3" id="KW-0081">Bacteriolytic enzyme</keyword>
<dbReference type="GO" id="GO:0042742">
    <property type="term" value="P:defense response to bacterium"/>
    <property type="evidence" value="ECO:0007669"/>
    <property type="project" value="UniProtKB-KW"/>
</dbReference>
<evidence type="ECO:0000256" key="1">
    <source>
        <dbReference type="ARBA" id="ARBA00022529"/>
    </source>
</evidence>
<organism evidence="4 5">
    <name type="scientific">Shewanella xiamenensis</name>
    <dbReference type="NCBI Taxonomy" id="332186"/>
    <lineage>
        <taxon>Bacteria</taxon>
        <taxon>Pseudomonadati</taxon>
        <taxon>Pseudomonadota</taxon>
        <taxon>Gammaproteobacteria</taxon>
        <taxon>Alteromonadales</taxon>
        <taxon>Shewanellaceae</taxon>
        <taxon>Shewanella</taxon>
    </lineage>
</organism>